<accession>S8A073</accession>
<comment type="similarity">
    <text evidence="1">Belongs to the peptidase C48 family.</text>
</comment>
<dbReference type="AlphaFoldDB" id="S8A073"/>
<name>S8A073_PENO1</name>
<dbReference type="PANTHER" id="PTHR46896:SF3">
    <property type="entry name" value="FI06413P-RELATED"/>
    <property type="match status" value="1"/>
</dbReference>
<evidence type="ECO:0000259" key="7">
    <source>
        <dbReference type="PROSITE" id="PS50600"/>
    </source>
</evidence>
<feature type="region of interest" description="Disordered" evidence="6">
    <location>
        <begin position="287"/>
        <end position="325"/>
    </location>
</feature>
<proteinExistence type="inferred from homology"/>
<dbReference type="PhylomeDB" id="S8A073"/>
<keyword evidence="2" id="KW-0597">Phosphoprotein</keyword>
<dbReference type="Pfam" id="PF02902">
    <property type="entry name" value="Peptidase_C48"/>
    <property type="match status" value="1"/>
</dbReference>
<feature type="compositionally biased region" description="Basic residues" evidence="6">
    <location>
        <begin position="825"/>
        <end position="835"/>
    </location>
</feature>
<dbReference type="SUPFAM" id="SSF54001">
    <property type="entry name" value="Cysteine proteinases"/>
    <property type="match status" value="1"/>
</dbReference>
<dbReference type="InterPro" id="IPR038765">
    <property type="entry name" value="Papain-like_cys_pep_sf"/>
</dbReference>
<evidence type="ECO:0000313" key="9">
    <source>
        <dbReference type="Proteomes" id="UP000019376"/>
    </source>
</evidence>
<feature type="region of interest" description="Disordered" evidence="6">
    <location>
        <begin position="226"/>
        <end position="272"/>
    </location>
</feature>
<gene>
    <name evidence="8" type="ORF">PDE_09465</name>
</gene>
<feature type="region of interest" description="Disordered" evidence="6">
    <location>
        <begin position="712"/>
        <end position="732"/>
    </location>
</feature>
<feature type="region of interest" description="Disordered" evidence="6">
    <location>
        <begin position="977"/>
        <end position="1171"/>
    </location>
</feature>
<dbReference type="eggNOG" id="KOG0779">
    <property type="taxonomic scope" value="Eukaryota"/>
</dbReference>
<dbReference type="PANTHER" id="PTHR46896">
    <property type="entry name" value="SENTRIN-SPECIFIC PROTEASE"/>
    <property type="match status" value="1"/>
</dbReference>
<feature type="compositionally biased region" description="Basic and acidic residues" evidence="6">
    <location>
        <begin position="546"/>
        <end position="558"/>
    </location>
</feature>
<evidence type="ECO:0000313" key="8">
    <source>
        <dbReference type="EMBL" id="EPS34501.1"/>
    </source>
</evidence>
<dbReference type="HOGENOM" id="CLU_007167_1_0_1"/>
<dbReference type="GO" id="GO:0016926">
    <property type="term" value="P:protein desumoylation"/>
    <property type="evidence" value="ECO:0007669"/>
    <property type="project" value="TreeGrafter"/>
</dbReference>
<evidence type="ECO:0000256" key="1">
    <source>
        <dbReference type="ARBA" id="ARBA00005234"/>
    </source>
</evidence>
<evidence type="ECO:0000256" key="5">
    <source>
        <dbReference type="ARBA" id="ARBA00022801"/>
    </source>
</evidence>
<dbReference type="Gene3D" id="3.40.395.10">
    <property type="entry name" value="Adenoviral Proteinase, Chain A"/>
    <property type="match status" value="1"/>
</dbReference>
<feature type="compositionally biased region" description="Basic and acidic residues" evidence="6">
    <location>
        <begin position="1084"/>
        <end position="1128"/>
    </location>
</feature>
<protein>
    <recommendedName>
        <fullName evidence="7">Ubiquitin-like protease family profile domain-containing protein</fullName>
    </recommendedName>
</protein>
<dbReference type="GO" id="GO:0070139">
    <property type="term" value="F:SUMO-specific endopeptidase activity"/>
    <property type="evidence" value="ECO:0007669"/>
    <property type="project" value="TreeGrafter"/>
</dbReference>
<feature type="compositionally biased region" description="Basic and acidic residues" evidence="6">
    <location>
        <begin position="1"/>
        <end position="11"/>
    </location>
</feature>
<feature type="compositionally biased region" description="Basic and acidic residues" evidence="6">
    <location>
        <begin position="780"/>
        <end position="793"/>
    </location>
</feature>
<dbReference type="Proteomes" id="UP000019376">
    <property type="component" value="Unassembled WGS sequence"/>
</dbReference>
<reference evidence="8 9" key="1">
    <citation type="journal article" date="2013" name="PLoS ONE">
        <title>Genomic and secretomic analyses reveal unique features of the lignocellulolytic enzyme system of Penicillium decumbens.</title>
        <authorList>
            <person name="Liu G."/>
            <person name="Zhang L."/>
            <person name="Wei X."/>
            <person name="Zou G."/>
            <person name="Qin Y."/>
            <person name="Ma L."/>
            <person name="Li J."/>
            <person name="Zheng H."/>
            <person name="Wang S."/>
            <person name="Wang C."/>
            <person name="Xun L."/>
            <person name="Zhao G.-P."/>
            <person name="Zhou Z."/>
            <person name="Qu Y."/>
        </authorList>
    </citation>
    <scope>NUCLEOTIDE SEQUENCE [LARGE SCALE GENOMIC DNA]</scope>
    <source>
        <strain evidence="9">114-2 / CGMCC 5302</strain>
    </source>
</reference>
<sequence>MLSQDKEDEARLLGAVRRPSGALEIKPGAGRTKPNRPKPGASGAFRPADRISNSRQSGPVRASKKAKTPETYLNRHHQHLQDLQDFRDSSRPSKRRCHDVSGTGDASRKIRTASGTVEPSASANHSFRTSPVSNFSLPGTRNNRQAPVVSEFRGVEATVGRSSQPYSRGRLSSIASFTDESFTLGAAAQRRSSVSALDFTDRNLALHHSNSPRLKRTTLGTIEMTDSDSVRHDQHSEHLPSSRKVQHTLDPDDSPDELQGEVTTQPPRRQLHQVDLIKDGLKELESTLVSPSRKRSPSDIEPTQFVSRLNKKSKKTRRDQTDSEKRTASLRYVRFGLIHKLVEDGRETSIDVCPDRIVFGASVTGGRPEEVLFRHVRAILHAAGSQKVRLQLRDYQNAPGNILDMQFSTTGDRDFVKNRVAQMQDRNTKCVEKSSEWLDNAFSIYNQDMRLRANCSRPIVEAHSQPQSLPSPVKPASKVKGKKLSSMLEGSASESDKQLQSSENVRSSGISKTTEQAVSNAPKLEQPPLERDVGVEIPVKKFSPHTTREPESQRETRTMTRRSRGLTASDPLATSDTSDLALQHDPFRKNWKKPLVYPKVGKKKEEVNVDDRDRLRENQLLNDNLIAFYIRFLQDHLDRTRPDVAKRVYFFNSYFFATLTNKGPREINYDAVEKWTRNVDLFSYDYIVVPINQSAHWYVAIICNLPRLVQDAAGSPEPSTSYHREKTPPQLPANDAEEIAESLEPEAMPAPSGPSDGEPEKTASTSPPSEKTMQSLDSITTKDRTKTISKEEPPTPVPGGVEAEPVSARKALGSGQERSTSKQPGKSKPKKRRGGVKLNPGQTAIITFDSLDAPRSPTVKLLREYICREAASKRRMEISNPNMEIKGMRAQNIPLQPNYSDCGLYLLAYLENFARNPDRFVTRVLQREMTVEEDWPPLASGLLRIRMRNFLDQLYEEQGVDPKNGLLADQQPISFLLGTPKLDDNDSNNAPPKVQVAKPTAGSTHETETRETSDKDRGLAQTEPADDDTAFDLPVLVPMAPVSAPKRTENSKPSTVSPGQRGVTHDSVDIQEIPDSQEMAASTIRERNSDRGENQRLKSDKTKTSRSGGHESKPGISRDHKPSGKTGKDNPPAQLPQVEVQVQPAVQVPRTPPPKEPKKLESRVKDSVRVD</sequence>
<feature type="compositionally biased region" description="Polar residues" evidence="6">
    <location>
        <begin position="498"/>
        <end position="519"/>
    </location>
</feature>
<dbReference type="EMBL" id="KB644415">
    <property type="protein sequence ID" value="EPS34501.1"/>
    <property type="molecule type" value="Genomic_DNA"/>
</dbReference>
<evidence type="ECO:0000256" key="4">
    <source>
        <dbReference type="ARBA" id="ARBA00022786"/>
    </source>
</evidence>
<feature type="compositionally biased region" description="Basic and acidic residues" evidence="6">
    <location>
        <begin position="1153"/>
        <end position="1171"/>
    </location>
</feature>
<dbReference type="OrthoDB" id="442460at2759"/>
<feature type="region of interest" description="Disordered" evidence="6">
    <location>
        <begin position="462"/>
        <end position="580"/>
    </location>
</feature>
<feature type="compositionally biased region" description="Polar residues" evidence="6">
    <location>
        <begin position="762"/>
        <end position="779"/>
    </location>
</feature>
<dbReference type="GO" id="GO:0005634">
    <property type="term" value="C:nucleus"/>
    <property type="evidence" value="ECO:0007669"/>
    <property type="project" value="TreeGrafter"/>
</dbReference>
<feature type="region of interest" description="Disordered" evidence="6">
    <location>
        <begin position="745"/>
        <end position="841"/>
    </location>
</feature>
<feature type="compositionally biased region" description="Basic and acidic residues" evidence="6">
    <location>
        <begin position="228"/>
        <end position="240"/>
    </location>
</feature>
<dbReference type="InterPro" id="IPR051947">
    <property type="entry name" value="Sentrin-specific_protease"/>
</dbReference>
<keyword evidence="5" id="KW-0378">Hydrolase</keyword>
<evidence type="ECO:0000256" key="2">
    <source>
        <dbReference type="ARBA" id="ARBA00022553"/>
    </source>
</evidence>
<dbReference type="GO" id="GO:0006508">
    <property type="term" value="P:proteolysis"/>
    <property type="evidence" value="ECO:0007669"/>
    <property type="project" value="UniProtKB-KW"/>
</dbReference>
<evidence type="ECO:0000256" key="3">
    <source>
        <dbReference type="ARBA" id="ARBA00022670"/>
    </source>
</evidence>
<keyword evidence="4" id="KW-0833">Ubl conjugation pathway</keyword>
<dbReference type="InterPro" id="IPR003653">
    <property type="entry name" value="Peptidase_C48_C"/>
</dbReference>
<evidence type="ECO:0000256" key="6">
    <source>
        <dbReference type="SAM" id="MobiDB-lite"/>
    </source>
</evidence>
<keyword evidence="9" id="KW-1185">Reference proteome</keyword>
<feature type="region of interest" description="Disordered" evidence="6">
    <location>
        <begin position="1"/>
        <end position="148"/>
    </location>
</feature>
<feature type="compositionally biased region" description="Low complexity" evidence="6">
    <location>
        <begin position="1131"/>
        <end position="1149"/>
    </location>
</feature>
<organism evidence="8 9">
    <name type="scientific">Penicillium oxalicum (strain 114-2 / CGMCC 5302)</name>
    <name type="common">Penicillium decumbens</name>
    <dbReference type="NCBI Taxonomy" id="933388"/>
    <lineage>
        <taxon>Eukaryota</taxon>
        <taxon>Fungi</taxon>
        <taxon>Dikarya</taxon>
        <taxon>Ascomycota</taxon>
        <taxon>Pezizomycotina</taxon>
        <taxon>Eurotiomycetes</taxon>
        <taxon>Eurotiomycetidae</taxon>
        <taxon>Eurotiales</taxon>
        <taxon>Aspergillaceae</taxon>
        <taxon>Penicillium</taxon>
    </lineage>
</organism>
<dbReference type="PROSITE" id="PS50600">
    <property type="entry name" value="ULP_PROTEASE"/>
    <property type="match status" value="1"/>
</dbReference>
<dbReference type="GO" id="GO:0005737">
    <property type="term" value="C:cytoplasm"/>
    <property type="evidence" value="ECO:0007669"/>
    <property type="project" value="TreeGrafter"/>
</dbReference>
<keyword evidence="3" id="KW-0645">Protease</keyword>
<feature type="compositionally biased region" description="Basic and acidic residues" evidence="6">
    <location>
        <begin position="79"/>
        <end position="91"/>
    </location>
</feature>
<dbReference type="STRING" id="933388.S8A073"/>
<feature type="domain" description="Ubiquitin-like protease family profile" evidence="7">
    <location>
        <begin position="605"/>
        <end position="913"/>
    </location>
</feature>
<feature type="compositionally biased region" description="Polar residues" evidence="6">
    <location>
        <begin position="113"/>
        <end position="145"/>
    </location>
</feature>
<feature type="compositionally biased region" description="Basic and acidic residues" evidence="6">
    <location>
        <begin position="1005"/>
        <end position="1018"/>
    </location>
</feature>